<name>A0ABS9CH79_9BACT</name>
<gene>
    <name evidence="13" type="ORF">I6E12_09875</name>
</gene>
<keyword evidence="6" id="KW-0697">Rotamase</keyword>
<evidence type="ECO:0000256" key="9">
    <source>
        <dbReference type="ARBA" id="ARBA00037071"/>
    </source>
</evidence>
<evidence type="ECO:0000313" key="14">
    <source>
        <dbReference type="Proteomes" id="UP001200470"/>
    </source>
</evidence>
<proteinExistence type="inferred from homology"/>
<dbReference type="InterPro" id="IPR046357">
    <property type="entry name" value="PPIase_dom_sf"/>
</dbReference>
<comment type="subcellular location">
    <subcellularLocation>
        <location evidence="2">Cytoplasm</location>
    </subcellularLocation>
</comment>
<dbReference type="Gene3D" id="3.10.50.40">
    <property type="match status" value="1"/>
</dbReference>
<evidence type="ECO:0000256" key="6">
    <source>
        <dbReference type="ARBA" id="ARBA00023110"/>
    </source>
</evidence>
<evidence type="ECO:0000313" key="13">
    <source>
        <dbReference type="EMBL" id="MCF2564418.1"/>
    </source>
</evidence>
<evidence type="ECO:0000256" key="8">
    <source>
        <dbReference type="ARBA" id="ARBA00023235"/>
    </source>
</evidence>
<dbReference type="PANTHER" id="PTHR47861:SF3">
    <property type="entry name" value="FKBP-TYPE PEPTIDYL-PROLYL CIS-TRANS ISOMERASE SLYD"/>
    <property type="match status" value="1"/>
</dbReference>
<sequence>MNNANNKFIALTYKLYVDGDHGKEMVEEAKADRPFHFISGFGFALDAFEQQVISLEKGAQFSFSLSKDEAYGDYDDQQVASLDRTIFHVNGKFDSEHIYEDAIVPLQNAEGQRFYGRVLEVGNDKVKIDMNHPLAGETLYFEGEILENRDATEDEVKKLIAHLSGKGCGGGCHHDGEGCCGGGCGNHDGEGCCGGHGDGECSCGGHCHEN</sequence>
<dbReference type="InterPro" id="IPR001179">
    <property type="entry name" value="PPIase_FKBP_dom"/>
</dbReference>
<evidence type="ECO:0000256" key="7">
    <source>
        <dbReference type="ARBA" id="ARBA00023186"/>
    </source>
</evidence>
<dbReference type="GO" id="GO:0016853">
    <property type="term" value="F:isomerase activity"/>
    <property type="evidence" value="ECO:0007669"/>
    <property type="project" value="UniProtKB-KW"/>
</dbReference>
<organism evidence="13 14">
    <name type="scientific">Xylanibacter brevis</name>
    <dbReference type="NCBI Taxonomy" id="83231"/>
    <lineage>
        <taxon>Bacteria</taxon>
        <taxon>Pseudomonadati</taxon>
        <taxon>Bacteroidota</taxon>
        <taxon>Bacteroidia</taxon>
        <taxon>Bacteroidales</taxon>
        <taxon>Prevotellaceae</taxon>
        <taxon>Xylanibacter</taxon>
    </lineage>
</organism>
<dbReference type="EMBL" id="JADYTN010000023">
    <property type="protein sequence ID" value="MCF2564418.1"/>
    <property type="molecule type" value="Genomic_DNA"/>
</dbReference>
<comment type="similarity">
    <text evidence="3">Belongs to the FKBP-type PPIase family.</text>
</comment>
<evidence type="ECO:0000256" key="10">
    <source>
        <dbReference type="ARBA" id="ARBA00040015"/>
    </source>
</evidence>
<evidence type="ECO:0000256" key="1">
    <source>
        <dbReference type="ARBA" id="ARBA00000971"/>
    </source>
</evidence>
<reference evidence="13 14" key="1">
    <citation type="submission" date="2020-12" db="EMBL/GenBank/DDBJ databases">
        <title>Whole genome sequences of gut porcine anaerobes.</title>
        <authorList>
            <person name="Kubasova T."/>
            <person name="Jahodarova E."/>
            <person name="Rychlik I."/>
        </authorList>
    </citation>
    <scope>NUCLEOTIDE SEQUENCE [LARGE SCALE GENOMIC DNA]</scope>
    <source>
        <strain evidence="13 14">An925</strain>
    </source>
</reference>
<keyword evidence="7" id="KW-0143">Chaperone</keyword>
<evidence type="ECO:0000256" key="5">
    <source>
        <dbReference type="ARBA" id="ARBA00022490"/>
    </source>
</evidence>
<dbReference type="EC" id="5.2.1.8" evidence="4"/>
<dbReference type="Proteomes" id="UP001200470">
    <property type="component" value="Unassembled WGS sequence"/>
</dbReference>
<feature type="domain" description="PPIase FKBP-type" evidence="12">
    <location>
        <begin position="5"/>
        <end position="80"/>
    </location>
</feature>
<dbReference type="RefSeq" id="WP_094390475.1">
    <property type="nucleotide sequence ID" value="NZ_JADYTN010000023.1"/>
</dbReference>
<comment type="caution">
    <text evidence="13">The sequence shown here is derived from an EMBL/GenBank/DDBJ whole genome shotgun (WGS) entry which is preliminary data.</text>
</comment>
<dbReference type="PANTHER" id="PTHR47861">
    <property type="entry name" value="FKBP-TYPE PEPTIDYL-PROLYL CIS-TRANS ISOMERASE SLYD"/>
    <property type="match status" value="1"/>
</dbReference>
<protein>
    <recommendedName>
        <fullName evidence="10">FKBP-type peptidyl-prolyl cis-trans isomerase SlyD</fullName>
        <ecNumber evidence="4">5.2.1.8</ecNumber>
    </recommendedName>
    <alternativeName>
        <fullName evidence="11">Metallochaperone SlyD</fullName>
    </alternativeName>
</protein>
<accession>A0ABS9CH79</accession>
<evidence type="ECO:0000256" key="2">
    <source>
        <dbReference type="ARBA" id="ARBA00004496"/>
    </source>
</evidence>
<comment type="catalytic activity">
    <reaction evidence="1">
        <text>[protein]-peptidylproline (omega=180) = [protein]-peptidylproline (omega=0)</text>
        <dbReference type="Rhea" id="RHEA:16237"/>
        <dbReference type="Rhea" id="RHEA-COMP:10747"/>
        <dbReference type="Rhea" id="RHEA-COMP:10748"/>
        <dbReference type="ChEBI" id="CHEBI:83833"/>
        <dbReference type="ChEBI" id="CHEBI:83834"/>
        <dbReference type="EC" id="5.2.1.8"/>
    </reaction>
</comment>
<comment type="function">
    <text evidence="9">Also involved in hydrogenase metallocenter assembly, probably by participating in the nickel insertion step. This function in hydrogenase biosynthesis requires chaperone activity and the presence of the metal-binding domain, but not PPIase activity.</text>
</comment>
<evidence type="ECO:0000256" key="3">
    <source>
        <dbReference type="ARBA" id="ARBA00006577"/>
    </source>
</evidence>
<evidence type="ECO:0000256" key="4">
    <source>
        <dbReference type="ARBA" id="ARBA00013194"/>
    </source>
</evidence>
<dbReference type="Pfam" id="PF00254">
    <property type="entry name" value="FKBP_C"/>
    <property type="match status" value="1"/>
</dbReference>
<evidence type="ECO:0000256" key="11">
    <source>
        <dbReference type="ARBA" id="ARBA00042772"/>
    </source>
</evidence>
<keyword evidence="8 13" id="KW-0413">Isomerase</keyword>
<keyword evidence="14" id="KW-1185">Reference proteome</keyword>
<keyword evidence="5" id="KW-0963">Cytoplasm</keyword>
<dbReference type="Gene3D" id="2.40.10.330">
    <property type="match status" value="1"/>
</dbReference>
<dbReference type="SUPFAM" id="SSF54534">
    <property type="entry name" value="FKBP-like"/>
    <property type="match status" value="1"/>
</dbReference>
<dbReference type="InterPro" id="IPR048261">
    <property type="entry name" value="SlpA/SlyD-like_ins_sf"/>
</dbReference>
<evidence type="ECO:0000259" key="12">
    <source>
        <dbReference type="Pfam" id="PF00254"/>
    </source>
</evidence>